<keyword evidence="4" id="KW-0408">Iron</keyword>
<dbReference type="Proteomes" id="UP000218542">
    <property type="component" value="Unassembled WGS sequence"/>
</dbReference>
<dbReference type="RefSeq" id="WP_096894682.1">
    <property type="nucleotide sequence ID" value="NZ_BAOS01000021.1"/>
</dbReference>
<keyword evidence="2" id="KW-0949">S-adenosyl-L-methionine</keyword>
<dbReference type="GO" id="GO:0031419">
    <property type="term" value="F:cobalamin binding"/>
    <property type="evidence" value="ECO:0007669"/>
    <property type="project" value="InterPro"/>
</dbReference>
<sequence>MNENGKGCFPIVSYAVQSCGPVPSGLMLDNGPALLASYLLNDGYQPIIFDFNNLKAIEDIAKQGKEAFVKDSIDCLDDYYRSNDVKIAGTKLYANGFVDNVKIHEELKRRNPDLILVAGGPHVDWFGEEIFNYTDAFDMMTYGDGDSAIIPLAELAYDNSNIEDIPNLIYRKNGQTVRTKRKEISMDNLPRPTYDEEYYPELDGKIHIVPIEDSRGCSYGRCGFCVHTRIAGKRRVRPVEQLVSEIDDSGMKVSRLSGPSPMPEYIRELIKQIPGRKISAFTYSFPGFDYAEISKGLLGAFIGLESTDKHILENVLKKTDNTEQYLKNANEMVREFKKNGVATIVAMMVPCPGETQATMERSIEYLVDMQPDFVVTLPMGPIPGTSIARRAKKDSGMMGVHLDHDFDQRWMLYELDLLQMPKEWPVPPYTTKVNGEFVNPFLATMKFTGELVKNGMLPLSDEIVLMSYLYNNGLSLDQNERRMQCNEFMANSRNDIATGNVAGIAAKLRTMNRNQFSGKKQLLMSSSAC</sequence>
<dbReference type="InterPro" id="IPR007197">
    <property type="entry name" value="rSAM"/>
</dbReference>
<evidence type="ECO:0000313" key="9">
    <source>
        <dbReference type="Proteomes" id="UP000218542"/>
    </source>
</evidence>
<dbReference type="SMART" id="SM00729">
    <property type="entry name" value="Elp3"/>
    <property type="match status" value="1"/>
</dbReference>
<dbReference type="PROSITE" id="PS51918">
    <property type="entry name" value="RADICAL_SAM"/>
    <property type="match status" value="1"/>
</dbReference>
<dbReference type="GO" id="GO:0003824">
    <property type="term" value="F:catalytic activity"/>
    <property type="evidence" value="ECO:0007669"/>
    <property type="project" value="InterPro"/>
</dbReference>
<evidence type="ECO:0000259" key="7">
    <source>
        <dbReference type="PROSITE" id="PS51918"/>
    </source>
</evidence>
<evidence type="ECO:0000313" key="8">
    <source>
        <dbReference type="EMBL" id="GAX61288.1"/>
    </source>
</evidence>
<keyword evidence="9" id="KW-1185">Reference proteome</keyword>
<organism evidence="8 9">
    <name type="scientific">Candidatus Scalindua japonica</name>
    <dbReference type="NCBI Taxonomy" id="1284222"/>
    <lineage>
        <taxon>Bacteria</taxon>
        <taxon>Pseudomonadati</taxon>
        <taxon>Planctomycetota</taxon>
        <taxon>Candidatus Brocadiia</taxon>
        <taxon>Candidatus Brocadiales</taxon>
        <taxon>Candidatus Scalinduaceae</taxon>
        <taxon>Candidatus Scalindua</taxon>
    </lineage>
</organism>
<keyword evidence="5" id="KW-0411">Iron-sulfur</keyword>
<evidence type="ECO:0000256" key="2">
    <source>
        <dbReference type="ARBA" id="ARBA00022691"/>
    </source>
</evidence>
<dbReference type="SFLD" id="SFLDS00029">
    <property type="entry name" value="Radical_SAM"/>
    <property type="match status" value="1"/>
</dbReference>
<keyword evidence="3" id="KW-0479">Metal-binding</keyword>
<dbReference type="Gene3D" id="3.80.30.20">
    <property type="entry name" value="tm_1862 like domain"/>
    <property type="match status" value="1"/>
</dbReference>
<dbReference type="GO" id="GO:0051536">
    <property type="term" value="F:iron-sulfur cluster binding"/>
    <property type="evidence" value="ECO:0007669"/>
    <property type="project" value="UniProtKB-KW"/>
</dbReference>
<dbReference type="EMBL" id="BAOS01000021">
    <property type="protein sequence ID" value="GAX61288.1"/>
    <property type="molecule type" value="Genomic_DNA"/>
</dbReference>
<dbReference type="InterPro" id="IPR058240">
    <property type="entry name" value="rSAM_sf"/>
</dbReference>
<comment type="cofactor">
    <cofactor evidence="1">
        <name>[4Fe-4S] cluster</name>
        <dbReference type="ChEBI" id="CHEBI:49883"/>
    </cofactor>
</comment>
<dbReference type="PROSITE" id="PS51257">
    <property type="entry name" value="PROKAR_LIPOPROTEIN"/>
    <property type="match status" value="1"/>
</dbReference>
<dbReference type="SFLD" id="SFLDG01082">
    <property type="entry name" value="B12-binding_domain_containing"/>
    <property type="match status" value="1"/>
</dbReference>
<evidence type="ECO:0000256" key="5">
    <source>
        <dbReference type="ARBA" id="ARBA00023014"/>
    </source>
</evidence>
<dbReference type="SUPFAM" id="SSF102114">
    <property type="entry name" value="Radical SAM enzymes"/>
    <property type="match status" value="1"/>
</dbReference>
<dbReference type="InterPro" id="IPR023404">
    <property type="entry name" value="rSAM_horseshoe"/>
</dbReference>
<dbReference type="PANTHER" id="PTHR43409">
    <property type="entry name" value="ANAEROBIC MAGNESIUM-PROTOPORPHYRIN IX MONOMETHYL ESTER CYCLASE-RELATED"/>
    <property type="match status" value="1"/>
</dbReference>
<dbReference type="OrthoDB" id="9777636at2"/>
<dbReference type="AlphaFoldDB" id="A0A286TZK7"/>
<proteinExistence type="predicted"/>
<comment type="caution">
    <text evidence="8">The sequence shown here is derived from an EMBL/GenBank/DDBJ whole genome shotgun (WGS) entry which is preliminary data.</text>
</comment>
<dbReference type="InterPro" id="IPR006158">
    <property type="entry name" value="Cobalamin-bd"/>
</dbReference>
<dbReference type="GO" id="GO:0046872">
    <property type="term" value="F:metal ion binding"/>
    <property type="evidence" value="ECO:0007669"/>
    <property type="project" value="UniProtKB-KW"/>
</dbReference>
<dbReference type="Gene3D" id="3.40.50.280">
    <property type="entry name" value="Cobalamin-binding domain"/>
    <property type="match status" value="1"/>
</dbReference>
<feature type="domain" description="Radical SAM core" evidence="7">
    <location>
        <begin position="201"/>
        <end position="409"/>
    </location>
</feature>
<gene>
    <name evidence="8" type="ORF">SCALIN_C21_0015</name>
</gene>
<dbReference type="InterPro" id="IPR051198">
    <property type="entry name" value="BchE-like"/>
</dbReference>
<evidence type="ECO:0000256" key="3">
    <source>
        <dbReference type="ARBA" id="ARBA00022723"/>
    </source>
</evidence>
<feature type="domain" description="B12-binding" evidence="6">
    <location>
        <begin position="15"/>
        <end position="163"/>
    </location>
</feature>
<dbReference type="InterPro" id="IPR006638">
    <property type="entry name" value="Elp3/MiaA/NifB-like_rSAM"/>
</dbReference>
<accession>A0A286TZK7</accession>
<evidence type="ECO:0000256" key="1">
    <source>
        <dbReference type="ARBA" id="ARBA00001966"/>
    </source>
</evidence>
<evidence type="ECO:0000259" key="6">
    <source>
        <dbReference type="PROSITE" id="PS51332"/>
    </source>
</evidence>
<reference evidence="9" key="1">
    <citation type="journal article" date="2017" name="Environ. Microbiol. Rep.">
        <title>Genetic Diversity of Marine Anaerobic Ammonium-Oxidizing Bacteria as Revealed by Genomic and Proteomic Analyses of 'Candidatus Scalindua japonica'.</title>
        <authorList>
            <person name="Oshiki M."/>
            <person name="Mizuto K."/>
            <person name="Kimura Z."/>
            <person name="Kindaichi T."/>
            <person name="Satoh H."/>
            <person name="Okabe S."/>
        </authorList>
    </citation>
    <scope>NUCLEOTIDE SEQUENCE [LARGE SCALE GENOMIC DNA]</scope>
    <source>
        <strain evidence="9">husup-a2</strain>
    </source>
</reference>
<dbReference type="Pfam" id="PF04055">
    <property type="entry name" value="Radical_SAM"/>
    <property type="match status" value="1"/>
</dbReference>
<dbReference type="CDD" id="cd01335">
    <property type="entry name" value="Radical_SAM"/>
    <property type="match status" value="1"/>
</dbReference>
<dbReference type="PROSITE" id="PS51332">
    <property type="entry name" value="B12_BINDING"/>
    <property type="match status" value="1"/>
</dbReference>
<evidence type="ECO:0000256" key="4">
    <source>
        <dbReference type="ARBA" id="ARBA00023004"/>
    </source>
</evidence>
<protein>
    <submittedName>
        <fullName evidence="8">Fe-S oxidoreductase</fullName>
    </submittedName>
</protein>
<name>A0A286TZK7_9BACT</name>